<dbReference type="Pfam" id="PF00582">
    <property type="entry name" value="Usp"/>
    <property type="match status" value="1"/>
</dbReference>
<evidence type="ECO:0000313" key="3">
    <source>
        <dbReference type="EMBL" id="PNV67421.1"/>
    </source>
</evidence>
<proteinExistence type="inferred from homology"/>
<comment type="similarity">
    <text evidence="1">Belongs to the universal stress protein A family.</text>
</comment>
<feature type="domain" description="UspA" evidence="2">
    <location>
        <begin position="2"/>
        <end position="152"/>
    </location>
</feature>
<gene>
    <name evidence="3" type="ORF">C2L71_08385</name>
</gene>
<dbReference type="Proteomes" id="UP000236197">
    <property type="component" value="Unassembled WGS sequence"/>
</dbReference>
<name>A0A2K2UAS4_9ACTN</name>
<dbReference type="SUPFAM" id="SSF52402">
    <property type="entry name" value="Adenine nucleotide alpha hydrolases-like"/>
    <property type="match status" value="1"/>
</dbReference>
<dbReference type="InterPro" id="IPR006016">
    <property type="entry name" value="UspA"/>
</dbReference>
<accession>A0A2K2UAS4</accession>
<organism evidence="3 4">
    <name type="scientific">Enteroscipio rubneri</name>
    <dbReference type="NCBI Taxonomy" id="2070686"/>
    <lineage>
        <taxon>Bacteria</taxon>
        <taxon>Bacillati</taxon>
        <taxon>Actinomycetota</taxon>
        <taxon>Coriobacteriia</taxon>
        <taxon>Eggerthellales</taxon>
        <taxon>Eggerthellaceae</taxon>
        <taxon>Enteroscipio</taxon>
    </lineage>
</organism>
<sequence>MMFTNILVPFDTSKHALRALEVAKGFAADDPAVRLHVFSAIYVATKPTDLGVDAGYVLDSGTYDRLLSAGIAREKTEVKEAIGDMLDDLPNPVAFEVVNSMDVAKSIGDYAAEHACDLIVMGARGLGRLRGMIGSVSYGVLRSSDVPVLVVKEGE</sequence>
<dbReference type="InterPro" id="IPR014729">
    <property type="entry name" value="Rossmann-like_a/b/a_fold"/>
</dbReference>
<evidence type="ECO:0000256" key="1">
    <source>
        <dbReference type="ARBA" id="ARBA00008791"/>
    </source>
</evidence>
<reference evidence="4" key="1">
    <citation type="submission" date="2018-01" db="EMBL/GenBank/DDBJ databases">
        <title>Rubneribacter badeniensis gen. nov., sp. nov., and Colonibacter rubneri, gen. nov., sp. nov., WGS of new members of the Eggerthellaceae.</title>
        <authorList>
            <person name="Danylec N."/>
            <person name="Stoll D.A."/>
            <person name="Doetsch A."/>
            <person name="Kulling S.E."/>
            <person name="Huch M."/>
        </authorList>
    </citation>
    <scope>NUCLEOTIDE SEQUENCE [LARGE SCALE GENOMIC DNA]</scope>
    <source>
        <strain evidence="4">ResAG-96</strain>
    </source>
</reference>
<dbReference type="CDD" id="cd00293">
    <property type="entry name" value="USP-like"/>
    <property type="match status" value="1"/>
</dbReference>
<keyword evidence="4" id="KW-1185">Reference proteome</keyword>
<dbReference type="PANTHER" id="PTHR46268">
    <property type="entry name" value="STRESS RESPONSE PROTEIN NHAX"/>
    <property type="match status" value="1"/>
</dbReference>
<comment type="caution">
    <text evidence="3">The sequence shown here is derived from an EMBL/GenBank/DDBJ whole genome shotgun (WGS) entry which is preliminary data.</text>
</comment>
<dbReference type="PANTHER" id="PTHR46268:SF6">
    <property type="entry name" value="UNIVERSAL STRESS PROTEIN UP12"/>
    <property type="match status" value="1"/>
</dbReference>
<evidence type="ECO:0000313" key="4">
    <source>
        <dbReference type="Proteomes" id="UP000236197"/>
    </source>
</evidence>
<dbReference type="Gene3D" id="3.40.50.620">
    <property type="entry name" value="HUPs"/>
    <property type="match status" value="1"/>
</dbReference>
<dbReference type="PRINTS" id="PR01438">
    <property type="entry name" value="UNVRSLSTRESS"/>
</dbReference>
<protein>
    <submittedName>
        <fullName evidence="3">Universal stress protein</fullName>
    </submittedName>
</protein>
<dbReference type="InterPro" id="IPR006015">
    <property type="entry name" value="Universal_stress_UspA"/>
</dbReference>
<evidence type="ECO:0000259" key="2">
    <source>
        <dbReference type="Pfam" id="PF00582"/>
    </source>
</evidence>
<dbReference type="RefSeq" id="WP_103265313.1">
    <property type="nucleotide sequence ID" value="NZ_CABMLE010000009.1"/>
</dbReference>
<dbReference type="EMBL" id="PPEK01000009">
    <property type="protein sequence ID" value="PNV67421.1"/>
    <property type="molecule type" value="Genomic_DNA"/>
</dbReference>
<dbReference type="OrthoDB" id="3175354at2"/>
<dbReference type="AlphaFoldDB" id="A0A2K2UAS4"/>